<protein>
    <recommendedName>
        <fullName evidence="1">Peptidase S24/S26A/S26B/S26C domain-containing protein</fullName>
    </recommendedName>
</protein>
<dbReference type="PANTHER" id="PTHR33516">
    <property type="entry name" value="LEXA REPRESSOR"/>
    <property type="match status" value="1"/>
</dbReference>
<comment type="caution">
    <text evidence="2">The sequence shown here is derived from an EMBL/GenBank/DDBJ whole genome shotgun (WGS) entry which is preliminary data.</text>
</comment>
<name>A0A2G9ZQA1_9BACT</name>
<dbReference type="SUPFAM" id="SSF51306">
    <property type="entry name" value="LexA/Signal peptidase"/>
    <property type="match status" value="1"/>
</dbReference>
<dbReference type="CDD" id="cd06529">
    <property type="entry name" value="S24_LexA-like"/>
    <property type="match status" value="1"/>
</dbReference>
<dbReference type="InterPro" id="IPR015927">
    <property type="entry name" value="Peptidase_S24_S26A/B/C"/>
</dbReference>
<evidence type="ECO:0000313" key="3">
    <source>
        <dbReference type="Proteomes" id="UP000231408"/>
    </source>
</evidence>
<dbReference type="Gene3D" id="2.10.109.10">
    <property type="entry name" value="Umud Fragment, subunit A"/>
    <property type="match status" value="1"/>
</dbReference>
<proteinExistence type="predicted"/>
<dbReference type="Proteomes" id="UP000231408">
    <property type="component" value="Unassembled WGS sequence"/>
</dbReference>
<dbReference type="Pfam" id="PF00717">
    <property type="entry name" value="Peptidase_S24"/>
    <property type="match status" value="1"/>
</dbReference>
<dbReference type="AlphaFoldDB" id="A0A2G9ZQA1"/>
<evidence type="ECO:0000259" key="1">
    <source>
        <dbReference type="Pfam" id="PF00717"/>
    </source>
</evidence>
<reference evidence="2 3" key="1">
    <citation type="submission" date="2017-09" db="EMBL/GenBank/DDBJ databases">
        <title>Depth-based differentiation of microbial function through sediment-hosted aquifers and enrichment of novel symbionts in the deep terrestrial subsurface.</title>
        <authorList>
            <person name="Probst A.J."/>
            <person name="Ladd B."/>
            <person name="Jarett J.K."/>
            <person name="Geller-Mcgrath D.E."/>
            <person name="Sieber C.M."/>
            <person name="Emerson J.B."/>
            <person name="Anantharaman K."/>
            <person name="Thomas B.C."/>
            <person name="Malmstrom R."/>
            <person name="Stieglmeier M."/>
            <person name="Klingl A."/>
            <person name="Woyke T."/>
            <person name="Ryan C.M."/>
            <person name="Banfield J.F."/>
        </authorList>
    </citation>
    <scope>NUCLEOTIDE SEQUENCE [LARGE SCALE GENOMIC DNA]</scope>
    <source>
        <strain evidence="2">CG23_combo_of_CG06-09_8_20_14_all_41_10</strain>
    </source>
</reference>
<organism evidence="2 3">
    <name type="scientific">Candidatus Falkowbacteria bacterium CG23_combo_of_CG06-09_8_20_14_all_41_10</name>
    <dbReference type="NCBI Taxonomy" id="1974571"/>
    <lineage>
        <taxon>Bacteria</taxon>
        <taxon>Candidatus Falkowiibacteriota</taxon>
    </lineage>
</organism>
<sequence length="209" mass="22981">MHKIQEKLLELSKKVNLKGKSLREIGELVGVDNQPQKVKHHLAQLEKKGFIDLLGGGSNIRRVEKSMGGLIPVPILGTADCGEASMFADGNIEGYLKVSPTMLKKKNNIFAIRATGFSMNKANVNGESIDQGDFVIVDSENKNPRNGDYVLSIIDGVANIKKINIDEKRKQIVLLSESSKDYSPIYIHAEDSGCYYVGGKVLQVIKKPK</sequence>
<evidence type="ECO:0000313" key="2">
    <source>
        <dbReference type="EMBL" id="PIP34760.1"/>
    </source>
</evidence>
<accession>A0A2G9ZQA1</accession>
<dbReference type="InterPro" id="IPR039418">
    <property type="entry name" value="LexA-like"/>
</dbReference>
<dbReference type="InterPro" id="IPR036286">
    <property type="entry name" value="LexA/Signal_pep-like_sf"/>
</dbReference>
<gene>
    <name evidence="2" type="ORF">COX21_01205</name>
</gene>
<dbReference type="PANTHER" id="PTHR33516:SF2">
    <property type="entry name" value="LEXA REPRESSOR-RELATED"/>
    <property type="match status" value="1"/>
</dbReference>
<feature type="domain" description="Peptidase S24/S26A/S26B/S26C" evidence="1">
    <location>
        <begin position="74"/>
        <end position="197"/>
    </location>
</feature>
<dbReference type="InterPro" id="IPR050077">
    <property type="entry name" value="LexA_repressor"/>
</dbReference>
<dbReference type="EMBL" id="PCSE01000035">
    <property type="protein sequence ID" value="PIP34760.1"/>
    <property type="molecule type" value="Genomic_DNA"/>
</dbReference>